<dbReference type="Proteomes" id="UP000265768">
    <property type="component" value="Unassembled WGS sequence"/>
</dbReference>
<comment type="similarity">
    <text evidence="1">Belongs to the short-chain dehydrogenases/reductases (SDR) family.</text>
</comment>
<reference evidence="4 5" key="1">
    <citation type="submission" date="2018-09" db="EMBL/GenBank/DDBJ databases">
        <title>YIM 75507 draft genome.</title>
        <authorList>
            <person name="Tang S."/>
            <person name="Feng Y."/>
        </authorList>
    </citation>
    <scope>NUCLEOTIDE SEQUENCE [LARGE SCALE GENOMIC DNA]</scope>
    <source>
        <strain evidence="4 5">YIM 75507</strain>
    </source>
</reference>
<dbReference type="EMBL" id="QZEY01000012">
    <property type="protein sequence ID" value="RJL26488.1"/>
    <property type="molecule type" value="Genomic_DNA"/>
</dbReference>
<evidence type="ECO:0000259" key="3">
    <source>
        <dbReference type="SMART" id="SM00822"/>
    </source>
</evidence>
<accession>A0A3A4AY19</accession>
<dbReference type="InterPro" id="IPR057326">
    <property type="entry name" value="KR_dom"/>
</dbReference>
<keyword evidence="5" id="KW-1185">Reference proteome</keyword>
<evidence type="ECO:0000313" key="4">
    <source>
        <dbReference type="EMBL" id="RJL26488.1"/>
    </source>
</evidence>
<protein>
    <submittedName>
        <fullName evidence="4">SDR family oxidoreductase</fullName>
    </submittedName>
</protein>
<evidence type="ECO:0000313" key="5">
    <source>
        <dbReference type="Proteomes" id="UP000265768"/>
    </source>
</evidence>
<dbReference type="Pfam" id="PF13561">
    <property type="entry name" value="adh_short_C2"/>
    <property type="match status" value="1"/>
</dbReference>
<comment type="caution">
    <text evidence="4">The sequence shown here is derived from an EMBL/GenBank/DDBJ whole genome shotgun (WGS) entry which is preliminary data.</text>
</comment>
<dbReference type="InterPro" id="IPR002347">
    <property type="entry name" value="SDR_fam"/>
</dbReference>
<dbReference type="GO" id="GO:0016491">
    <property type="term" value="F:oxidoreductase activity"/>
    <property type="evidence" value="ECO:0007669"/>
    <property type="project" value="UniProtKB-KW"/>
</dbReference>
<evidence type="ECO:0000256" key="2">
    <source>
        <dbReference type="ARBA" id="ARBA00023002"/>
    </source>
</evidence>
<dbReference type="AlphaFoldDB" id="A0A3A4AY19"/>
<dbReference type="PANTHER" id="PTHR43477">
    <property type="entry name" value="DIHYDROANTICAPSIN 7-DEHYDROGENASE"/>
    <property type="match status" value="1"/>
</dbReference>
<proteinExistence type="inferred from homology"/>
<dbReference type="InterPro" id="IPR051122">
    <property type="entry name" value="SDR_DHRS6-like"/>
</dbReference>
<dbReference type="RefSeq" id="WP_119929218.1">
    <property type="nucleotide sequence ID" value="NZ_QZEY01000012.1"/>
</dbReference>
<keyword evidence="2" id="KW-0560">Oxidoreductase</keyword>
<dbReference type="Gene3D" id="3.40.50.720">
    <property type="entry name" value="NAD(P)-binding Rossmann-like Domain"/>
    <property type="match status" value="1"/>
</dbReference>
<feature type="domain" description="Ketoreductase" evidence="3">
    <location>
        <begin position="27"/>
        <end position="161"/>
    </location>
</feature>
<dbReference type="PANTHER" id="PTHR43477:SF1">
    <property type="entry name" value="DIHYDROANTICAPSIN 7-DEHYDROGENASE"/>
    <property type="match status" value="1"/>
</dbReference>
<dbReference type="OrthoDB" id="9806974at2"/>
<name>A0A3A4AY19_9ACTN</name>
<dbReference type="SUPFAM" id="SSF51735">
    <property type="entry name" value="NAD(P)-binding Rossmann-fold domains"/>
    <property type="match status" value="1"/>
</dbReference>
<sequence length="269" mass="26403">MTSTSAPTTAAGPAPVRSPLPQSLAGSTVVIVGGSSGIGLAAGSLLRSVGARVVLAGRDETRLAAAVARVKGGEDGDVLGVPADMTDEGAIEKVFETAGRVDHVLVTAGSMGGGPLSETPRSAVEDLVAGRIWGAYAAARVAAAHLPAGGSITLTSGVYATRPVPGVAVGAASVAAVEAFTRALAVELAPRRIRANTIRFGVFDTPLARGVFGIPAGPEGDAAVAAAGEAFLLGRMGTAEEAASAAVFAMSNTYVTGTVLTVDGGLSLS</sequence>
<dbReference type="PRINTS" id="PR00081">
    <property type="entry name" value="GDHRDH"/>
</dbReference>
<dbReference type="CDD" id="cd05233">
    <property type="entry name" value="SDR_c"/>
    <property type="match status" value="1"/>
</dbReference>
<organism evidence="4 5">
    <name type="scientific">Bailinhaonella thermotolerans</name>
    <dbReference type="NCBI Taxonomy" id="1070861"/>
    <lineage>
        <taxon>Bacteria</taxon>
        <taxon>Bacillati</taxon>
        <taxon>Actinomycetota</taxon>
        <taxon>Actinomycetes</taxon>
        <taxon>Streptosporangiales</taxon>
        <taxon>Streptosporangiaceae</taxon>
        <taxon>Bailinhaonella</taxon>
    </lineage>
</organism>
<evidence type="ECO:0000256" key="1">
    <source>
        <dbReference type="ARBA" id="ARBA00006484"/>
    </source>
</evidence>
<gene>
    <name evidence="4" type="ORF">D5H75_26240</name>
</gene>
<dbReference type="InterPro" id="IPR036291">
    <property type="entry name" value="NAD(P)-bd_dom_sf"/>
</dbReference>
<dbReference type="SMART" id="SM00822">
    <property type="entry name" value="PKS_KR"/>
    <property type="match status" value="1"/>
</dbReference>